<proteinExistence type="predicted"/>
<dbReference type="RefSeq" id="YP_009792330.1">
    <property type="nucleotide sequence ID" value="NC_047854.1"/>
</dbReference>
<accession>F1BUN4</accession>
<organism evidence="1 2">
    <name type="scientific">Cronobacter phage ESSI-2</name>
    <dbReference type="NCBI Taxonomy" id="947842"/>
    <lineage>
        <taxon>Viruses</taxon>
        <taxon>Duplodnaviria</taxon>
        <taxon>Heunggongvirae</taxon>
        <taxon>Uroviricota</taxon>
        <taxon>Caudoviricetes</taxon>
        <taxon>Peduoviridae</taxon>
        <taxon>Seongnamvirus</taxon>
        <taxon>Seongnamvirus ESSI2</taxon>
    </lineage>
</organism>
<dbReference type="Proteomes" id="UP000008647">
    <property type="component" value="Segment"/>
</dbReference>
<reference evidence="1 2" key="1">
    <citation type="journal article" date="2011" name="Arch. Virol.">
        <title>Complete genomic sequence of virulent Cronobacter sakazakii phage ESSI-2 isolated from swine feces.</title>
        <authorList>
            <person name="Lee Y.D."/>
            <person name="Chang H.I."/>
            <person name="Park J.H."/>
        </authorList>
    </citation>
    <scope>NUCLEOTIDE SEQUENCE [LARGE SCALE GENOMIC DNA]</scope>
</reference>
<sequence length="102" mass="12033">MRRRFPAPVNLKPPWRSATGVSFMRVSAFEGWCKFAPVFSRRATCSAALARCVVMILYPVPLTARQSRVYRLRTARKWLLRRRYSRYWSSVRSCITTQETEQ</sequence>
<dbReference type="EMBL" id="HQ110083">
    <property type="protein sequence ID" value="ADX32404.1"/>
    <property type="molecule type" value="Genomic_DNA"/>
</dbReference>
<name>F1BUN4_9CAUD</name>
<evidence type="ECO:0000313" key="2">
    <source>
        <dbReference type="Proteomes" id="UP000008647"/>
    </source>
</evidence>
<keyword evidence="2" id="KW-1185">Reference proteome</keyword>
<evidence type="ECO:0000313" key="1">
    <source>
        <dbReference type="EMBL" id="ADX32404.1"/>
    </source>
</evidence>
<dbReference type="GeneID" id="54982532"/>
<dbReference type="KEGG" id="vg:54982532"/>
<protein>
    <submittedName>
        <fullName evidence="1">Uncharacterized protein</fullName>
    </submittedName>
</protein>